<evidence type="ECO:0000313" key="2">
    <source>
        <dbReference type="EMBL" id="CAG7816211.1"/>
    </source>
</evidence>
<protein>
    <recommendedName>
        <fullName evidence="4">Calcium release-activated calcium channel protein 1</fullName>
    </recommendedName>
</protein>
<dbReference type="OrthoDB" id="61124at2759"/>
<dbReference type="InterPro" id="IPR012446">
    <property type="entry name" value="CRAC_channel"/>
</dbReference>
<dbReference type="GO" id="GO:0015279">
    <property type="term" value="F:store-operated calcium channel activity"/>
    <property type="evidence" value="ECO:0007669"/>
    <property type="project" value="TreeGrafter"/>
</dbReference>
<dbReference type="Pfam" id="PF07856">
    <property type="entry name" value="Orai-1"/>
    <property type="match status" value="1"/>
</dbReference>
<gene>
    <name evidence="2" type="ORF">AFUS01_LOCUS26840</name>
</gene>
<keyword evidence="1" id="KW-1133">Transmembrane helix</keyword>
<dbReference type="EMBL" id="CAJVCH010363398">
    <property type="protein sequence ID" value="CAG7816211.1"/>
    <property type="molecule type" value="Genomic_DNA"/>
</dbReference>
<keyword evidence="1" id="KW-0812">Transmembrane</keyword>
<sequence length="279" mass="30874">MEAGGDSFSPRKSSFASIAYDTHTAEYLSWRRLHLSKSKLSGVAEMASFMAGFAVVATVELQINDDGTSPYLLTAFVVTTSLLVATSMMTIMISTCILPQLDAVSKMSKCPSDEILRSPHDALIRFIDLSWILANTVSLFLFTLDVILVCWVKFTHFSLEASIAATAIMSPVLLIILIFGVIFYRKIIMHQYDIFSKRFLELEEMQRTIQLQLEMSSNSGTPDLDSSNFQSLYKRAVTFGKSPLPEFVGSPGPSRPLSVSGDNTKMSAKSFETPVVYDV</sequence>
<evidence type="ECO:0008006" key="4">
    <source>
        <dbReference type="Google" id="ProtNLM"/>
    </source>
</evidence>
<feature type="transmembrane region" description="Helical" evidence="1">
    <location>
        <begin position="163"/>
        <end position="184"/>
    </location>
</feature>
<proteinExistence type="predicted"/>
<dbReference type="GO" id="GO:0016020">
    <property type="term" value="C:membrane"/>
    <property type="evidence" value="ECO:0007669"/>
    <property type="project" value="TreeGrafter"/>
</dbReference>
<keyword evidence="3" id="KW-1185">Reference proteome</keyword>
<feature type="transmembrane region" description="Helical" evidence="1">
    <location>
        <begin position="122"/>
        <end position="143"/>
    </location>
</feature>
<organism evidence="2 3">
    <name type="scientific">Allacma fusca</name>
    <dbReference type="NCBI Taxonomy" id="39272"/>
    <lineage>
        <taxon>Eukaryota</taxon>
        <taxon>Metazoa</taxon>
        <taxon>Ecdysozoa</taxon>
        <taxon>Arthropoda</taxon>
        <taxon>Hexapoda</taxon>
        <taxon>Collembola</taxon>
        <taxon>Symphypleona</taxon>
        <taxon>Sminthuridae</taxon>
        <taxon>Allacma</taxon>
    </lineage>
</organism>
<dbReference type="Proteomes" id="UP000708208">
    <property type="component" value="Unassembled WGS sequence"/>
</dbReference>
<keyword evidence="1" id="KW-0472">Membrane</keyword>
<name>A0A8J2KEA2_9HEXA</name>
<dbReference type="PANTHER" id="PTHR31501:SF7">
    <property type="entry name" value="CALCIUM RELEASE-ACTIVATED CALCIUM CHANNEL PROTEIN 1"/>
    <property type="match status" value="1"/>
</dbReference>
<reference evidence="2" key="1">
    <citation type="submission" date="2021-06" db="EMBL/GenBank/DDBJ databases">
        <authorList>
            <person name="Hodson N. C."/>
            <person name="Mongue J. A."/>
            <person name="Jaron S. K."/>
        </authorList>
    </citation>
    <scope>NUCLEOTIDE SEQUENCE</scope>
</reference>
<comment type="caution">
    <text evidence="2">The sequence shown here is derived from an EMBL/GenBank/DDBJ whole genome shotgun (WGS) entry which is preliminary data.</text>
</comment>
<evidence type="ECO:0000313" key="3">
    <source>
        <dbReference type="Proteomes" id="UP000708208"/>
    </source>
</evidence>
<dbReference type="GO" id="GO:0002115">
    <property type="term" value="P:store-operated calcium entry"/>
    <property type="evidence" value="ECO:0007669"/>
    <property type="project" value="TreeGrafter"/>
</dbReference>
<dbReference type="AlphaFoldDB" id="A0A8J2KEA2"/>
<feature type="transmembrane region" description="Helical" evidence="1">
    <location>
        <begin position="71"/>
        <end position="101"/>
    </location>
</feature>
<accession>A0A8J2KEA2</accession>
<dbReference type="PANTHER" id="PTHR31501">
    <property type="entry name" value="CALCIUM RELEASE-ACTIVATED CALCIUM CHANNEL PROTEIN 1"/>
    <property type="match status" value="1"/>
</dbReference>
<evidence type="ECO:0000256" key="1">
    <source>
        <dbReference type="SAM" id="Phobius"/>
    </source>
</evidence>